<proteinExistence type="inferred from homology"/>
<keyword evidence="4" id="KW-1185">Reference proteome</keyword>
<comment type="caution">
    <text evidence="3">The sequence shown here is derived from an EMBL/GenBank/DDBJ whole genome shotgun (WGS) entry which is preliminary data.</text>
</comment>
<dbReference type="Gene3D" id="3.40.50.720">
    <property type="entry name" value="NAD(P)-binding Rossmann-like Domain"/>
    <property type="match status" value="1"/>
</dbReference>
<dbReference type="eggNOG" id="KOG1014">
    <property type="taxonomic scope" value="Eukaryota"/>
</dbReference>
<dbReference type="GeneID" id="19174809"/>
<dbReference type="PANTHER" id="PTHR43899:SF13">
    <property type="entry name" value="RH59310P"/>
    <property type="match status" value="1"/>
</dbReference>
<dbReference type="Pfam" id="PF00106">
    <property type="entry name" value="adh_short"/>
    <property type="match status" value="1"/>
</dbReference>
<dbReference type="InterPro" id="IPR002347">
    <property type="entry name" value="SDR_fam"/>
</dbReference>
<dbReference type="VEuPathDB" id="FungiDB:A1O7_00192"/>
<dbReference type="SUPFAM" id="SSF51735">
    <property type="entry name" value="NAD(P)-binding Rossmann-fold domains"/>
    <property type="match status" value="1"/>
</dbReference>
<keyword evidence="2" id="KW-0560">Oxidoreductase</keyword>
<dbReference type="GO" id="GO:0016491">
    <property type="term" value="F:oxidoreductase activity"/>
    <property type="evidence" value="ECO:0007669"/>
    <property type="project" value="UniProtKB-KW"/>
</dbReference>
<evidence type="ECO:0000313" key="4">
    <source>
        <dbReference type="Proteomes" id="UP000019473"/>
    </source>
</evidence>
<sequence>MGPGQRRERRHWQRIRAGPLPAWFQRDHPRARRAETPPRGGKIRLLVIDAIKASWTDEETDKKVLNAVTGVQLTMLINNVRGAGAARGAWAPIMQRSAGELDALINLNAAFMTQMTRVLIPVLAQRQRAAIVNISSAAELVPAPYLVAYSAAKAYVSRCSVSLDAELRVESQGHIDVHSLIVGAVATPNASHD</sequence>
<dbReference type="HOGENOM" id="CLU_1408608_0_0_1"/>
<dbReference type="AlphaFoldDB" id="W9W716"/>
<dbReference type="GO" id="GO:0005783">
    <property type="term" value="C:endoplasmic reticulum"/>
    <property type="evidence" value="ECO:0007669"/>
    <property type="project" value="TreeGrafter"/>
</dbReference>
<dbReference type="Proteomes" id="UP000019473">
    <property type="component" value="Unassembled WGS sequence"/>
</dbReference>
<dbReference type="EMBL" id="AMGW01000001">
    <property type="protein sequence ID" value="EXJ63857.1"/>
    <property type="molecule type" value="Genomic_DNA"/>
</dbReference>
<evidence type="ECO:0000313" key="3">
    <source>
        <dbReference type="EMBL" id="EXJ63857.1"/>
    </source>
</evidence>
<accession>W9W716</accession>
<dbReference type="InterPro" id="IPR036291">
    <property type="entry name" value="NAD(P)-bd_dom_sf"/>
</dbReference>
<evidence type="ECO:0000256" key="1">
    <source>
        <dbReference type="ARBA" id="ARBA00006484"/>
    </source>
</evidence>
<evidence type="ECO:0008006" key="5">
    <source>
        <dbReference type="Google" id="ProtNLM"/>
    </source>
</evidence>
<evidence type="ECO:0000256" key="2">
    <source>
        <dbReference type="ARBA" id="ARBA00023002"/>
    </source>
</evidence>
<dbReference type="OrthoDB" id="47007at2759"/>
<organism evidence="3 4">
    <name type="scientific">Cladophialophora yegresii CBS 114405</name>
    <dbReference type="NCBI Taxonomy" id="1182544"/>
    <lineage>
        <taxon>Eukaryota</taxon>
        <taxon>Fungi</taxon>
        <taxon>Dikarya</taxon>
        <taxon>Ascomycota</taxon>
        <taxon>Pezizomycotina</taxon>
        <taxon>Eurotiomycetes</taxon>
        <taxon>Chaetothyriomycetidae</taxon>
        <taxon>Chaetothyriales</taxon>
        <taxon>Herpotrichiellaceae</taxon>
        <taxon>Cladophialophora</taxon>
    </lineage>
</organism>
<protein>
    <recommendedName>
        <fullName evidence="5">Oxidoreductase</fullName>
    </recommendedName>
</protein>
<dbReference type="RefSeq" id="XP_007752424.1">
    <property type="nucleotide sequence ID" value="XM_007754234.1"/>
</dbReference>
<dbReference type="InterPro" id="IPR051019">
    <property type="entry name" value="VLCFA-Steroid_DH"/>
</dbReference>
<comment type="similarity">
    <text evidence="1">Belongs to the short-chain dehydrogenases/reductases (SDR) family.</text>
</comment>
<dbReference type="STRING" id="1182544.W9W716"/>
<reference evidence="3 4" key="1">
    <citation type="submission" date="2013-03" db="EMBL/GenBank/DDBJ databases">
        <title>The Genome Sequence of Cladophialophora yegresii CBS 114405.</title>
        <authorList>
            <consortium name="The Broad Institute Genomics Platform"/>
            <person name="Cuomo C."/>
            <person name="de Hoog S."/>
            <person name="Gorbushina A."/>
            <person name="Walker B."/>
            <person name="Young S.K."/>
            <person name="Zeng Q."/>
            <person name="Gargeya S."/>
            <person name="Fitzgerald M."/>
            <person name="Haas B."/>
            <person name="Abouelleil A."/>
            <person name="Allen A.W."/>
            <person name="Alvarado L."/>
            <person name="Arachchi H.M."/>
            <person name="Berlin A.M."/>
            <person name="Chapman S.B."/>
            <person name="Gainer-Dewar J."/>
            <person name="Goldberg J."/>
            <person name="Griggs A."/>
            <person name="Gujja S."/>
            <person name="Hansen M."/>
            <person name="Howarth C."/>
            <person name="Imamovic A."/>
            <person name="Ireland A."/>
            <person name="Larimer J."/>
            <person name="McCowan C."/>
            <person name="Murphy C."/>
            <person name="Pearson M."/>
            <person name="Poon T.W."/>
            <person name="Priest M."/>
            <person name="Roberts A."/>
            <person name="Saif S."/>
            <person name="Shea T."/>
            <person name="Sisk P."/>
            <person name="Sykes S."/>
            <person name="Wortman J."/>
            <person name="Nusbaum C."/>
            <person name="Birren B."/>
        </authorList>
    </citation>
    <scope>NUCLEOTIDE SEQUENCE [LARGE SCALE GENOMIC DNA]</scope>
    <source>
        <strain evidence="3 4">CBS 114405</strain>
    </source>
</reference>
<dbReference type="PANTHER" id="PTHR43899">
    <property type="entry name" value="RH59310P"/>
    <property type="match status" value="1"/>
</dbReference>
<gene>
    <name evidence="3" type="ORF">A1O7_00192</name>
</gene>
<name>W9W716_9EURO</name>